<evidence type="ECO:0000256" key="1">
    <source>
        <dbReference type="SAM" id="MobiDB-lite"/>
    </source>
</evidence>
<organism evidence="2">
    <name type="scientific">Leptospira ellisii</name>
    <dbReference type="NCBI Taxonomy" id="2023197"/>
    <lineage>
        <taxon>Bacteria</taxon>
        <taxon>Pseudomonadati</taxon>
        <taxon>Spirochaetota</taxon>
        <taxon>Spirochaetia</taxon>
        <taxon>Leptospirales</taxon>
        <taxon>Leptospiraceae</taxon>
        <taxon>Leptospira</taxon>
    </lineage>
</organism>
<protein>
    <submittedName>
        <fullName evidence="2">Uncharacterized protein</fullName>
    </submittedName>
</protein>
<reference evidence="2" key="1">
    <citation type="submission" date="2017-07" db="EMBL/GenBank/DDBJ databases">
        <title>Leptospira spp. isolated from tropical soils.</title>
        <authorList>
            <person name="Thibeaux R."/>
            <person name="Iraola G."/>
            <person name="Ferres I."/>
            <person name="Bierque E."/>
            <person name="Girault D."/>
            <person name="Soupe-Gilbert M.-E."/>
            <person name="Picardeau M."/>
            <person name="Goarant C."/>
        </authorList>
    </citation>
    <scope>NUCLEOTIDE SEQUENCE [LARGE SCALE GENOMIC DNA]</scope>
    <source>
        <strain evidence="2">ATI7-C-A5</strain>
    </source>
</reference>
<evidence type="ECO:0000313" key="2">
    <source>
        <dbReference type="EMBL" id="PJZ91083.1"/>
    </source>
</evidence>
<feature type="region of interest" description="Disordered" evidence="1">
    <location>
        <begin position="1"/>
        <end position="24"/>
    </location>
</feature>
<accession>A0A2N0B3K5</accession>
<dbReference type="AlphaFoldDB" id="A0A2N0B3K5"/>
<proteinExistence type="predicted"/>
<sequence length="81" mass="9204">MASGLDAPFFPNKTRNDTVGSGPSDVFSLEKSYFFRRILLYFIFVKRNPGFSSFAQSRISLFESDHSSVRFIVDSPDLKSK</sequence>
<comment type="caution">
    <text evidence="2">The sequence shown here is derived from an EMBL/GenBank/DDBJ whole genome shotgun (WGS) entry which is preliminary data.</text>
</comment>
<dbReference type="EMBL" id="NPEF01000384">
    <property type="protein sequence ID" value="PJZ91083.1"/>
    <property type="molecule type" value="Genomic_DNA"/>
</dbReference>
<name>A0A2N0B3K5_9LEPT</name>
<gene>
    <name evidence="2" type="ORF">CH379_20665</name>
</gene>